<accession>A0ABS8VMG2</accession>
<comment type="caution">
    <text evidence="1">The sequence shown here is derived from an EMBL/GenBank/DDBJ whole genome shotgun (WGS) entry which is preliminary data.</text>
</comment>
<protein>
    <submittedName>
        <fullName evidence="1">Uncharacterized protein</fullName>
    </submittedName>
</protein>
<proteinExistence type="predicted"/>
<dbReference type="EMBL" id="JACEIK010005052">
    <property type="protein sequence ID" value="MCE0480598.1"/>
    <property type="molecule type" value="Genomic_DNA"/>
</dbReference>
<evidence type="ECO:0000313" key="1">
    <source>
        <dbReference type="EMBL" id="MCE0480598.1"/>
    </source>
</evidence>
<gene>
    <name evidence="1" type="ORF">HAX54_037617</name>
</gene>
<reference evidence="1 2" key="1">
    <citation type="journal article" date="2021" name="BMC Genomics">
        <title>Datura genome reveals duplications of psychoactive alkaloid biosynthetic genes and high mutation rate following tissue culture.</title>
        <authorList>
            <person name="Rajewski A."/>
            <person name="Carter-House D."/>
            <person name="Stajich J."/>
            <person name="Litt A."/>
        </authorList>
    </citation>
    <scope>NUCLEOTIDE SEQUENCE [LARGE SCALE GENOMIC DNA]</scope>
    <source>
        <strain evidence="1">AR-01</strain>
    </source>
</reference>
<organism evidence="1 2">
    <name type="scientific">Datura stramonium</name>
    <name type="common">Jimsonweed</name>
    <name type="synonym">Common thornapple</name>
    <dbReference type="NCBI Taxonomy" id="4076"/>
    <lineage>
        <taxon>Eukaryota</taxon>
        <taxon>Viridiplantae</taxon>
        <taxon>Streptophyta</taxon>
        <taxon>Embryophyta</taxon>
        <taxon>Tracheophyta</taxon>
        <taxon>Spermatophyta</taxon>
        <taxon>Magnoliopsida</taxon>
        <taxon>eudicotyledons</taxon>
        <taxon>Gunneridae</taxon>
        <taxon>Pentapetalae</taxon>
        <taxon>asterids</taxon>
        <taxon>lamiids</taxon>
        <taxon>Solanales</taxon>
        <taxon>Solanaceae</taxon>
        <taxon>Solanoideae</taxon>
        <taxon>Datureae</taxon>
        <taxon>Datura</taxon>
    </lineage>
</organism>
<name>A0ABS8VMG2_DATST</name>
<feature type="non-terminal residue" evidence="1">
    <location>
        <position position="1"/>
    </location>
</feature>
<dbReference type="Proteomes" id="UP000823775">
    <property type="component" value="Unassembled WGS sequence"/>
</dbReference>
<evidence type="ECO:0000313" key="2">
    <source>
        <dbReference type="Proteomes" id="UP000823775"/>
    </source>
</evidence>
<keyword evidence="2" id="KW-1185">Reference proteome</keyword>
<sequence>RILTLGLGFVFDGPGDCNLNMMREFVKNLMPTRGRTKHDIEDEEADYRPAYDPRGIHVTKIKEPESDLGHIYMPK</sequence>